<feature type="compositionally biased region" description="Acidic residues" evidence="1">
    <location>
        <begin position="1"/>
        <end position="14"/>
    </location>
</feature>
<evidence type="ECO:0000256" key="1">
    <source>
        <dbReference type="SAM" id="MobiDB-lite"/>
    </source>
</evidence>
<sequence>MHAENDEQETEEEEEKQKERKGGLVCPGLVWGNAVCSSMRKGGAVREPATHARTHRGIGTRGLPAEGVAVGQQVTQEKSPYLESMENAVATSAKRPLSLVQETTNAQEPPAKVPRRLLLRPQDICMVVRPQGTDATAASRRPVQAS</sequence>
<keyword evidence="3" id="KW-1185">Reference proteome</keyword>
<feature type="region of interest" description="Disordered" evidence="1">
    <location>
        <begin position="42"/>
        <end position="67"/>
    </location>
</feature>
<dbReference type="Proteomes" id="UP001487740">
    <property type="component" value="Unassembled WGS sequence"/>
</dbReference>
<gene>
    <name evidence="2" type="ORF">O3P69_002707</name>
</gene>
<feature type="region of interest" description="Disordered" evidence="1">
    <location>
        <begin position="1"/>
        <end position="23"/>
    </location>
</feature>
<dbReference type="EMBL" id="JARAKH010000009">
    <property type="protein sequence ID" value="KAK8401133.1"/>
    <property type="molecule type" value="Genomic_DNA"/>
</dbReference>
<evidence type="ECO:0000313" key="2">
    <source>
        <dbReference type="EMBL" id="KAK8401133.1"/>
    </source>
</evidence>
<protein>
    <submittedName>
        <fullName evidence="2">Uncharacterized protein</fullName>
    </submittedName>
</protein>
<proteinExistence type="predicted"/>
<comment type="caution">
    <text evidence="2">The sequence shown here is derived from an EMBL/GenBank/DDBJ whole genome shotgun (WGS) entry which is preliminary data.</text>
</comment>
<reference evidence="2 3" key="1">
    <citation type="submission" date="2023-03" db="EMBL/GenBank/DDBJ databases">
        <title>High-quality genome of Scylla paramamosain provides insights in environmental adaptation.</title>
        <authorList>
            <person name="Zhang L."/>
        </authorList>
    </citation>
    <scope>NUCLEOTIDE SEQUENCE [LARGE SCALE GENOMIC DNA]</scope>
    <source>
        <strain evidence="2">LZ_2023a</strain>
        <tissue evidence="2">Muscle</tissue>
    </source>
</reference>
<evidence type="ECO:0000313" key="3">
    <source>
        <dbReference type="Proteomes" id="UP001487740"/>
    </source>
</evidence>
<name>A0AAW0UPK3_SCYPA</name>
<organism evidence="2 3">
    <name type="scientific">Scylla paramamosain</name>
    <name type="common">Mud crab</name>
    <dbReference type="NCBI Taxonomy" id="85552"/>
    <lineage>
        <taxon>Eukaryota</taxon>
        <taxon>Metazoa</taxon>
        <taxon>Ecdysozoa</taxon>
        <taxon>Arthropoda</taxon>
        <taxon>Crustacea</taxon>
        <taxon>Multicrustacea</taxon>
        <taxon>Malacostraca</taxon>
        <taxon>Eumalacostraca</taxon>
        <taxon>Eucarida</taxon>
        <taxon>Decapoda</taxon>
        <taxon>Pleocyemata</taxon>
        <taxon>Brachyura</taxon>
        <taxon>Eubrachyura</taxon>
        <taxon>Portunoidea</taxon>
        <taxon>Portunidae</taxon>
        <taxon>Portuninae</taxon>
        <taxon>Scylla</taxon>
    </lineage>
</organism>
<accession>A0AAW0UPK3</accession>
<dbReference type="AlphaFoldDB" id="A0AAW0UPK3"/>